<dbReference type="EMBL" id="LN885086">
    <property type="protein sequence ID" value="CUQ65991.1"/>
    <property type="molecule type" value="Genomic_DNA"/>
</dbReference>
<gene>
    <name evidence="4" type="ORF">NITINOP_1016</name>
</gene>
<keyword evidence="5" id="KW-1185">Reference proteome</keyword>
<dbReference type="CDD" id="cd02968">
    <property type="entry name" value="SCO"/>
    <property type="match status" value="1"/>
</dbReference>
<protein>
    <submittedName>
        <fullName evidence="4">Putative SCO family protein</fullName>
    </submittedName>
</protein>
<accession>A0A0S4KNQ4</accession>
<dbReference type="PANTHER" id="PTHR12151">
    <property type="entry name" value="ELECTRON TRANSPORT PROTIN SCO1/SENC FAMILY MEMBER"/>
    <property type="match status" value="1"/>
</dbReference>
<dbReference type="OrthoDB" id="5561884at2"/>
<keyword evidence="3" id="KW-1015">Disulfide bond</keyword>
<dbReference type="GO" id="GO:0046872">
    <property type="term" value="F:metal ion binding"/>
    <property type="evidence" value="ECO:0007669"/>
    <property type="project" value="UniProtKB-KW"/>
</dbReference>
<dbReference type="AlphaFoldDB" id="A0A0S4KNQ4"/>
<feature type="binding site" evidence="2">
    <location>
        <position position="79"/>
    </location>
    <ligand>
        <name>Cu cation</name>
        <dbReference type="ChEBI" id="CHEBI:23378"/>
    </ligand>
</feature>
<dbReference type="InterPro" id="IPR036249">
    <property type="entry name" value="Thioredoxin-like_sf"/>
</dbReference>
<evidence type="ECO:0000256" key="3">
    <source>
        <dbReference type="PIRSR" id="PIRSR603782-2"/>
    </source>
</evidence>
<dbReference type="STRING" id="1715989.NITINOP_1016"/>
<organism evidence="4 5">
    <name type="scientific">Candidatus Nitrospira inopinata</name>
    <dbReference type="NCBI Taxonomy" id="1715989"/>
    <lineage>
        <taxon>Bacteria</taxon>
        <taxon>Pseudomonadati</taxon>
        <taxon>Nitrospirota</taxon>
        <taxon>Nitrospiria</taxon>
        <taxon>Nitrospirales</taxon>
        <taxon>Nitrospiraceae</taxon>
        <taxon>Nitrospira</taxon>
    </lineage>
</organism>
<evidence type="ECO:0000313" key="5">
    <source>
        <dbReference type="Proteomes" id="UP000066284"/>
    </source>
</evidence>
<dbReference type="SUPFAM" id="SSF52833">
    <property type="entry name" value="Thioredoxin-like"/>
    <property type="match status" value="1"/>
</dbReference>
<dbReference type="Pfam" id="PF02630">
    <property type="entry name" value="SCO1-SenC"/>
    <property type="match status" value="1"/>
</dbReference>
<dbReference type="RefSeq" id="WP_062483730.1">
    <property type="nucleotide sequence ID" value="NZ_LN885086.1"/>
</dbReference>
<reference evidence="5" key="1">
    <citation type="submission" date="2015-09" db="EMBL/GenBank/DDBJ databases">
        <authorList>
            <person name="Daims H."/>
        </authorList>
    </citation>
    <scope>NUCLEOTIDE SEQUENCE [LARGE SCALE GENOMIC DNA]</scope>
</reference>
<evidence type="ECO:0000313" key="4">
    <source>
        <dbReference type="EMBL" id="CUQ65991.1"/>
    </source>
</evidence>
<comment type="similarity">
    <text evidence="1">Belongs to the SCO1/2 family.</text>
</comment>
<feature type="binding site" evidence="2">
    <location>
        <position position="83"/>
    </location>
    <ligand>
        <name>Cu cation</name>
        <dbReference type="ChEBI" id="CHEBI:23378"/>
    </ligand>
</feature>
<name>A0A0S4KNQ4_9BACT</name>
<dbReference type="KEGG" id="nio:NITINOP_1016"/>
<dbReference type="Proteomes" id="UP000066284">
    <property type="component" value="Chromosome 1"/>
</dbReference>
<keyword evidence="2" id="KW-0186">Copper</keyword>
<proteinExistence type="inferred from homology"/>
<dbReference type="InterPro" id="IPR003782">
    <property type="entry name" value="SCO1/SenC"/>
</dbReference>
<feature type="disulfide bond" description="Redox-active" evidence="3">
    <location>
        <begin position="79"/>
        <end position="83"/>
    </location>
</feature>
<sequence length="202" mass="22356">MMRPGTDNLPVRTLPLFVLLGWLVGGLMVEPVMAEEVPNTMVAIDCPDVPVQDQQGHAGSFHEVTGDRLVILTFTYGTCRTACPIVNGLLASVYHHLGPRVGRDVVVVSVSVDPEHDRPEQLAEHHRTFGDLPHWYRLTGDRTDLARLWRAFGIRVSQDPGTHASDIFIGSPVRGTWRRVSGLLSPQSIVQALDDTHQIMVQ</sequence>
<evidence type="ECO:0000256" key="1">
    <source>
        <dbReference type="ARBA" id="ARBA00010996"/>
    </source>
</evidence>
<dbReference type="Gene3D" id="3.40.30.10">
    <property type="entry name" value="Glutaredoxin"/>
    <property type="match status" value="1"/>
</dbReference>
<keyword evidence="2" id="KW-0479">Metal-binding</keyword>
<evidence type="ECO:0000256" key="2">
    <source>
        <dbReference type="PIRSR" id="PIRSR603782-1"/>
    </source>
</evidence>
<dbReference type="PANTHER" id="PTHR12151:SF25">
    <property type="entry name" value="LINALOOL DEHYDRATASE_ISOMERASE DOMAIN-CONTAINING PROTEIN"/>
    <property type="match status" value="1"/>
</dbReference>